<evidence type="ECO:0000256" key="6">
    <source>
        <dbReference type="ARBA" id="ARBA00022839"/>
    </source>
</evidence>
<dbReference type="InterPro" id="IPR014016">
    <property type="entry name" value="UvrD-like_ATP-bd"/>
</dbReference>
<proteinExistence type="predicted"/>
<dbReference type="PROSITE" id="PS51198">
    <property type="entry name" value="UVRD_HELICASE_ATP_BIND"/>
    <property type="match status" value="1"/>
</dbReference>
<evidence type="ECO:0000256" key="9">
    <source>
        <dbReference type="ARBA" id="ARBA00023204"/>
    </source>
</evidence>
<dbReference type="Pfam" id="PF13361">
    <property type="entry name" value="UvrD_C"/>
    <property type="match status" value="1"/>
</dbReference>
<dbReference type="PROSITE" id="PS51217">
    <property type="entry name" value="UVRD_HELICASE_CTER"/>
    <property type="match status" value="1"/>
</dbReference>
<name>A0A5R9GLA7_9BACL</name>
<evidence type="ECO:0000259" key="16">
    <source>
        <dbReference type="PROSITE" id="PS51217"/>
    </source>
</evidence>
<dbReference type="InterPro" id="IPR000212">
    <property type="entry name" value="DNA_helicase_UvrD/REP"/>
</dbReference>
<dbReference type="SUPFAM" id="SSF52540">
    <property type="entry name" value="P-loop containing nucleoside triphosphate hydrolases"/>
    <property type="match status" value="1"/>
</dbReference>
<comment type="catalytic activity">
    <reaction evidence="11">
        <text>Couples ATP hydrolysis with the unwinding of duplex DNA by translocating in the 3'-5' direction.</text>
        <dbReference type="EC" id="5.6.2.4"/>
    </reaction>
</comment>
<dbReference type="GO" id="GO:0000725">
    <property type="term" value="P:recombinational repair"/>
    <property type="evidence" value="ECO:0007669"/>
    <property type="project" value="TreeGrafter"/>
</dbReference>
<comment type="catalytic activity">
    <reaction evidence="13">
        <text>ATP + H2O = ADP + phosphate + H(+)</text>
        <dbReference type="Rhea" id="RHEA:13065"/>
        <dbReference type="ChEBI" id="CHEBI:15377"/>
        <dbReference type="ChEBI" id="CHEBI:15378"/>
        <dbReference type="ChEBI" id="CHEBI:30616"/>
        <dbReference type="ChEBI" id="CHEBI:43474"/>
        <dbReference type="ChEBI" id="CHEBI:456216"/>
        <dbReference type="EC" id="5.6.2.4"/>
    </reaction>
</comment>
<sequence length="1097" mass="121552">MSDVTLIAADAEARRRIAADLDTSFLVEAGAGSGKTTSLVARMIALVESGKAEVRRMAAITFTNKAAAELRGRFRMKLEQRLRDAEDETTRERLSLALRQIPEGFVGTIHAFCGRLLRERPMEAGLDPEFAEMDETESRERLQLYWDDYLLELRERNESAIDALAGLGVHVEDLRAVYLCVAMYEDVDVFTEDAPRPDFDRLRLSLLPLIDEAVRALPTNRPEGGWDALQQALRAAAAFRRSRDVEDDLTLLALATTFDKALGVTQKRWPDPKTAKALKERFAEWRADVLLPFLRSWKEFLHPQVVRFVLPAVAYARERRLQEGALSFQDLLMKATTMLRERREVRRYFSSRYARLFVDEFQDTDPVQAEMMLLLTGADPDVDEWRKQRPKPGALFIVGDPKQSIYRFRRADISTYNLVKRIMGQCGAVLQLTRNFRSVRSVGDFVNYAFEGKFMPPGKSDDTQADFVRMLTTRANPTGKGLRHGVFTLTSPKAEYDRKADIASEDADRVARWISWACDGNLRVAEREGGKEATRPARPDDFLVLLKYREFIGLYAERLEAYGIPSDTSGSQVLYDELRALRMLAACLHDPSDRVPLLATLRGPLFGVSDEALYAYTMEVGRISLYGGADGDGGGPDGSNQSSPTGAPVREALAALRTMLGIVRKEPALSAFLRLTERLGLLPFAAGSPSGSIRAGTLAKLYETIAGHPEAASDWGALTRLLGEIADANGLEGASLFAGTGRAVRIMNLHKAKGLEAPIVFLACPCGDSDRDATEHIDRMQEPAAGYFAITRRKEFQTEVVAQPIGWPEVAEKERLYMHAERDRLLYVAATRAKQLTIVSRYPYKPAIDPWSHLAPALEGQPELDDVQRGELPRERWDGPFDAEEALRAWREAHAKASAPSYAVASVTSLAKGGAAEATPPRPTAGRGAAFGTVVHRALEAVGNGLSRDELDAFVRVASAEEALDVAYAAEALAMVDAVLASDLWRRVELAARRYHEFTFTAAAREDGKDRIVNGVIDLVFEEDDGGWVIVDFKTDGMAVEDEAAFAAFYAPQVEAYADYWRRLTGAVVKETGLLFLHTNRYVRTAPIAAQSGPEAG</sequence>
<dbReference type="GO" id="GO:0005524">
    <property type="term" value="F:ATP binding"/>
    <property type="evidence" value="ECO:0007669"/>
    <property type="project" value="UniProtKB-UniRule"/>
</dbReference>
<keyword evidence="8" id="KW-0238">DNA-binding</keyword>
<keyword evidence="7 14" id="KW-0067">ATP-binding</keyword>
<dbReference type="GO" id="GO:0009338">
    <property type="term" value="C:exodeoxyribonuclease V complex"/>
    <property type="evidence" value="ECO:0007669"/>
    <property type="project" value="TreeGrafter"/>
</dbReference>
<evidence type="ECO:0000256" key="2">
    <source>
        <dbReference type="ARBA" id="ARBA00022741"/>
    </source>
</evidence>
<evidence type="ECO:0000256" key="5">
    <source>
        <dbReference type="ARBA" id="ARBA00022806"/>
    </source>
</evidence>
<organism evidence="17 18">
    <name type="scientific">Paenibacillus antri</name>
    <dbReference type="NCBI Taxonomy" id="2582848"/>
    <lineage>
        <taxon>Bacteria</taxon>
        <taxon>Bacillati</taxon>
        <taxon>Bacillota</taxon>
        <taxon>Bacilli</taxon>
        <taxon>Bacillales</taxon>
        <taxon>Paenibacillaceae</taxon>
        <taxon>Paenibacillus</taxon>
    </lineage>
</organism>
<dbReference type="EMBL" id="VCIW01000004">
    <property type="protein sequence ID" value="TLS52555.1"/>
    <property type="molecule type" value="Genomic_DNA"/>
</dbReference>
<reference evidence="17 18" key="1">
    <citation type="submission" date="2019-05" db="EMBL/GenBank/DDBJ databases">
        <authorList>
            <person name="Narsing Rao M.P."/>
            <person name="Li W.J."/>
        </authorList>
    </citation>
    <scope>NUCLEOTIDE SEQUENCE [LARGE SCALE GENOMIC DNA]</scope>
    <source>
        <strain evidence="17 18">SYSU_K30003</strain>
    </source>
</reference>
<evidence type="ECO:0000256" key="12">
    <source>
        <dbReference type="ARBA" id="ARBA00034808"/>
    </source>
</evidence>
<keyword evidence="5 14" id="KW-0347">Helicase</keyword>
<feature type="domain" description="UvrD-like helicase C-terminal" evidence="16">
    <location>
        <begin position="458"/>
        <end position="754"/>
    </location>
</feature>
<dbReference type="PANTHER" id="PTHR11070">
    <property type="entry name" value="UVRD / RECB / PCRA DNA HELICASE FAMILY MEMBER"/>
    <property type="match status" value="1"/>
</dbReference>
<evidence type="ECO:0000256" key="7">
    <source>
        <dbReference type="ARBA" id="ARBA00022840"/>
    </source>
</evidence>
<dbReference type="Gene3D" id="3.90.320.10">
    <property type="match status" value="1"/>
</dbReference>
<accession>A0A5R9GLA7</accession>
<feature type="binding site" evidence="14">
    <location>
        <begin position="29"/>
        <end position="36"/>
    </location>
    <ligand>
        <name>ATP</name>
        <dbReference type="ChEBI" id="CHEBI:30616"/>
    </ligand>
</feature>
<keyword evidence="2 14" id="KW-0547">Nucleotide-binding</keyword>
<dbReference type="RefSeq" id="WP_138193546.1">
    <property type="nucleotide sequence ID" value="NZ_VCIW01000004.1"/>
</dbReference>
<dbReference type="OrthoDB" id="9810135at2"/>
<keyword evidence="4 14" id="KW-0378">Hydrolase</keyword>
<keyword evidence="6" id="KW-0269">Exonuclease</keyword>
<comment type="caution">
    <text evidence="17">The sequence shown here is derived from an EMBL/GenBank/DDBJ whole genome shotgun (WGS) entry which is preliminary data.</text>
</comment>
<keyword evidence="10" id="KW-0413">Isomerase</keyword>
<dbReference type="EC" id="5.6.2.4" evidence="12"/>
<evidence type="ECO:0000256" key="8">
    <source>
        <dbReference type="ARBA" id="ARBA00023125"/>
    </source>
</evidence>
<protein>
    <recommendedName>
        <fullName evidence="12">DNA 3'-5' helicase</fullName>
        <ecNumber evidence="12">5.6.2.4</ecNumber>
    </recommendedName>
</protein>
<gene>
    <name evidence="17" type="ORF">FE782_07920</name>
</gene>
<evidence type="ECO:0000256" key="14">
    <source>
        <dbReference type="PROSITE-ProRule" id="PRU00560"/>
    </source>
</evidence>
<dbReference type="InterPro" id="IPR014017">
    <property type="entry name" value="DNA_helicase_UvrD-like_C"/>
</dbReference>
<evidence type="ECO:0000256" key="4">
    <source>
        <dbReference type="ARBA" id="ARBA00022801"/>
    </source>
</evidence>
<keyword evidence="9" id="KW-0234">DNA repair</keyword>
<dbReference type="InterPro" id="IPR027417">
    <property type="entry name" value="P-loop_NTPase"/>
</dbReference>
<evidence type="ECO:0000256" key="13">
    <source>
        <dbReference type="ARBA" id="ARBA00048988"/>
    </source>
</evidence>
<dbReference type="Pfam" id="PF12705">
    <property type="entry name" value="PDDEXK_1"/>
    <property type="match status" value="1"/>
</dbReference>
<dbReference type="Pfam" id="PF00580">
    <property type="entry name" value="UvrD-helicase"/>
    <property type="match status" value="1"/>
</dbReference>
<dbReference type="InterPro" id="IPR011335">
    <property type="entry name" value="Restrct_endonuc-II-like"/>
</dbReference>
<dbReference type="InterPro" id="IPR011604">
    <property type="entry name" value="PDDEXK-like_dom_sf"/>
</dbReference>
<dbReference type="Gene3D" id="3.40.50.300">
    <property type="entry name" value="P-loop containing nucleotide triphosphate hydrolases"/>
    <property type="match status" value="4"/>
</dbReference>
<keyword evidence="3" id="KW-0227">DNA damage</keyword>
<dbReference type="SUPFAM" id="SSF52980">
    <property type="entry name" value="Restriction endonuclease-like"/>
    <property type="match status" value="1"/>
</dbReference>
<dbReference type="GO" id="GO:0043138">
    <property type="term" value="F:3'-5' DNA helicase activity"/>
    <property type="evidence" value="ECO:0007669"/>
    <property type="project" value="UniProtKB-EC"/>
</dbReference>
<keyword evidence="18" id="KW-1185">Reference proteome</keyword>
<feature type="domain" description="UvrD-like helicase ATP-binding" evidence="15">
    <location>
        <begin position="8"/>
        <end position="439"/>
    </location>
</feature>
<dbReference type="Proteomes" id="UP000309676">
    <property type="component" value="Unassembled WGS sequence"/>
</dbReference>
<dbReference type="AlphaFoldDB" id="A0A5R9GLA7"/>
<dbReference type="PANTHER" id="PTHR11070:SF23">
    <property type="entry name" value="RECBCD ENZYME SUBUNIT RECB"/>
    <property type="match status" value="1"/>
</dbReference>
<dbReference type="GO" id="GO:0003677">
    <property type="term" value="F:DNA binding"/>
    <property type="evidence" value="ECO:0007669"/>
    <property type="project" value="UniProtKB-KW"/>
</dbReference>
<evidence type="ECO:0000256" key="1">
    <source>
        <dbReference type="ARBA" id="ARBA00022722"/>
    </source>
</evidence>
<evidence type="ECO:0000259" key="15">
    <source>
        <dbReference type="PROSITE" id="PS51198"/>
    </source>
</evidence>
<evidence type="ECO:0000256" key="11">
    <source>
        <dbReference type="ARBA" id="ARBA00034617"/>
    </source>
</evidence>
<evidence type="ECO:0000313" key="17">
    <source>
        <dbReference type="EMBL" id="TLS52555.1"/>
    </source>
</evidence>
<evidence type="ECO:0000256" key="10">
    <source>
        <dbReference type="ARBA" id="ARBA00023235"/>
    </source>
</evidence>
<evidence type="ECO:0000313" key="18">
    <source>
        <dbReference type="Proteomes" id="UP000309676"/>
    </source>
</evidence>
<evidence type="ECO:0000256" key="3">
    <source>
        <dbReference type="ARBA" id="ARBA00022763"/>
    </source>
</evidence>
<dbReference type="GO" id="GO:0005829">
    <property type="term" value="C:cytosol"/>
    <property type="evidence" value="ECO:0007669"/>
    <property type="project" value="TreeGrafter"/>
</dbReference>
<keyword evidence="1" id="KW-0540">Nuclease</keyword>
<dbReference type="InterPro" id="IPR038726">
    <property type="entry name" value="PDDEXK_AddAB-type"/>
</dbReference>
<dbReference type="GO" id="GO:0004527">
    <property type="term" value="F:exonuclease activity"/>
    <property type="evidence" value="ECO:0007669"/>
    <property type="project" value="UniProtKB-KW"/>
</dbReference>